<feature type="transmembrane region" description="Helical" evidence="9">
    <location>
        <begin position="247"/>
        <end position="265"/>
    </location>
</feature>
<dbReference type="InterPro" id="IPR022646">
    <property type="entry name" value="SecD/SecF_CS"/>
</dbReference>
<dbReference type="PANTHER" id="PTHR30081:SF1">
    <property type="entry name" value="PROTEIN TRANSLOCASE SUBUNIT SECD"/>
    <property type="match status" value="1"/>
</dbReference>
<dbReference type="HAMAP" id="MF_01463_B">
    <property type="entry name" value="SecD_B"/>
    <property type="match status" value="1"/>
</dbReference>
<proteinExistence type="inferred from homology"/>
<evidence type="ECO:0000256" key="1">
    <source>
        <dbReference type="ARBA" id="ARBA00004651"/>
    </source>
</evidence>
<dbReference type="NCBIfam" id="TIGR00916">
    <property type="entry name" value="2A0604s01"/>
    <property type="match status" value="1"/>
</dbReference>
<dbReference type="HOGENOM" id="CLU_007894_4_2_9"/>
<dbReference type="GO" id="GO:0005886">
    <property type="term" value="C:plasma membrane"/>
    <property type="evidence" value="ECO:0007669"/>
    <property type="project" value="UniProtKB-SubCell"/>
</dbReference>
<keyword evidence="14" id="KW-1185">Reference proteome</keyword>
<dbReference type="GO" id="GO:0015450">
    <property type="term" value="F:protein-transporting ATPase activity"/>
    <property type="evidence" value="ECO:0007669"/>
    <property type="project" value="InterPro"/>
</dbReference>
<dbReference type="KEGG" id="dau:Daud_1356"/>
<reference evidence="13 14" key="2">
    <citation type="journal article" date="2008" name="Science">
        <title>Environmental genomics reveals a single-species ecosystem deep within Earth.</title>
        <authorList>
            <person name="Chivian D."/>
            <person name="Brodie E.L."/>
            <person name="Alm E.J."/>
            <person name="Culley D.E."/>
            <person name="Dehal P.S."/>
            <person name="Desantis T.Z."/>
            <person name="Gihring T.M."/>
            <person name="Lapidus A."/>
            <person name="Lin L.H."/>
            <person name="Lowry S.R."/>
            <person name="Moser D.P."/>
            <person name="Richardson P.M."/>
            <person name="Southam G."/>
            <person name="Wanger G."/>
            <person name="Pratt L.M."/>
            <person name="Andersen G.L."/>
            <person name="Hazen T.C."/>
            <person name="Brockman F.J."/>
            <person name="Arkin A.P."/>
            <person name="Onstott T.C."/>
        </authorList>
    </citation>
    <scope>NUCLEOTIDE SEQUENCE [LARGE SCALE GENOMIC DNA]</scope>
    <source>
        <strain evidence="13 14">MP104C</strain>
    </source>
</reference>
<comment type="function">
    <text evidence="9">Part of the Sec protein translocase complex. Interacts with the SecYEG preprotein conducting channel. SecDF uses the proton motive force (PMF) to complete protein translocation after the ATP-dependent function of SecA.</text>
</comment>
<dbReference type="GO" id="GO:0006605">
    <property type="term" value="P:protein targeting"/>
    <property type="evidence" value="ECO:0007669"/>
    <property type="project" value="UniProtKB-UniRule"/>
</dbReference>
<dbReference type="Gene3D" id="3.30.1360.200">
    <property type="match status" value="1"/>
</dbReference>
<feature type="transmembrane region" description="Helical" evidence="9">
    <location>
        <begin position="341"/>
        <end position="363"/>
    </location>
</feature>
<dbReference type="AlphaFoldDB" id="B1I4K5"/>
<dbReference type="OrthoDB" id="9805019at2"/>
<accession>B1I4K5</accession>
<evidence type="ECO:0000256" key="9">
    <source>
        <dbReference type="HAMAP-Rule" id="MF_01463"/>
    </source>
</evidence>
<keyword evidence="7 9" id="KW-0811">Translocation</keyword>
<dbReference type="Proteomes" id="UP000008544">
    <property type="component" value="Chromosome"/>
</dbReference>
<dbReference type="GO" id="GO:0065002">
    <property type="term" value="P:intracellular protein transmembrane transport"/>
    <property type="evidence" value="ECO:0007669"/>
    <property type="project" value="UniProtKB-UniRule"/>
</dbReference>
<evidence type="ECO:0000259" key="11">
    <source>
        <dbReference type="Pfam" id="PF21760"/>
    </source>
</evidence>
<keyword evidence="5 9" id="KW-0653">Protein transport</keyword>
<evidence type="ECO:0000256" key="4">
    <source>
        <dbReference type="ARBA" id="ARBA00022692"/>
    </source>
</evidence>
<dbReference type="eggNOG" id="COG0342">
    <property type="taxonomic scope" value="Bacteria"/>
</dbReference>
<evidence type="ECO:0000256" key="8">
    <source>
        <dbReference type="ARBA" id="ARBA00023136"/>
    </source>
</evidence>
<keyword evidence="4 9" id="KW-0812">Transmembrane</keyword>
<dbReference type="STRING" id="477974.Daud_1356"/>
<dbReference type="SUPFAM" id="SSF82866">
    <property type="entry name" value="Multidrug efflux transporter AcrB transmembrane domain"/>
    <property type="match status" value="1"/>
</dbReference>
<comment type="caution">
    <text evidence="9">Lacks conserved residue(s) required for the propagation of feature annotation.</text>
</comment>
<dbReference type="Pfam" id="PF02355">
    <property type="entry name" value="SecD_SecF_C"/>
    <property type="match status" value="1"/>
</dbReference>
<dbReference type="EMBL" id="CP000860">
    <property type="protein sequence ID" value="ACA59865.1"/>
    <property type="molecule type" value="Genomic_DNA"/>
</dbReference>
<dbReference type="Pfam" id="PF21760">
    <property type="entry name" value="SecD_1st"/>
    <property type="match status" value="1"/>
</dbReference>
<feature type="domain" description="SecDF P1 head subdomain" evidence="12">
    <location>
        <begin position="128"/>
        <end position="224"/>
    </location>
</feature>
<keyword evidence="8 9" id="KW-0472">Membrane</keyword>
<evidence type="ECO:0000259" key="12">
    <source>
        <dbReference type="Pfam" id="PF22599"/>
    </source>
</evidence>
<evidence type="ECO:0000256" key="2">
    <source>
        <dbReference type="ARBA" id="ARBA00022448"/>
    </source>
</evidence>
<dbReference type="Gene3D" id="1.20.1640.10">
    <property type="entry name" value="Multidrug efflux transporter AcrB transmembrane domain"/>
    <property type="match status" value="1"/>
</dbReference>
<dbReference type="PANTHER" id="PTHR30081">
    <property type="entry name" value="PROTEIN-EXPORT MEMBRANE PROTEIN SEC"/>
    <property type="match status" value="1"/>
</dbReference>
<evidence type="ECO:0000256" key="7">
    <source>
        <dbReference type="ARBA" id="ARBA00023010"/>
    </source>
</evidence>
<dbReference type="RefSeq" id="WP_012302450.1">
    <property type="nucleotide sequence ID" value="NC_010424.1"/>
</dbReference>
<evidence type="ECO:0000259" key="10">
    <source>
        <dbReference type="Pfam" id="PF02355"/>
    </source>
</evidence>
<dbReference type="Pfam" id="PF22599">
    <property type="entry name" value="SecDF_P1_head"/>
    <property type="match status" value="1"/>
</dbReference>
<comment type="similarity">
    <text evidence="9">Belongs to the SecD/SecF family. SecD subfamily.</text>
</comment>
<evidence type="ECO:0000256" key="6">
    <source>
        <dbReference type="ARBA" id="ARBA00022989"/>
    </source>
</evidence>
<dbReference type="Pfam" id="PF07549">
    <property type="entry name" value="Sec_GG"/>
    <property type="match status" value="1"/>
</dbReference>
<evidence type="ECO:0000256" key="3">
    <source>
        <dbReference type="ARBA" id="ARBA00022475"/>
    </source>
</evidence>
<evidence type="ECO:0000256" key="5">
    <source>
        <dbReference type="ARBA" id="ARBA00022927"/>
    </source>
</evidence>
<keyword evidence="6 9" id="KW-1133">Transmembrane helix</keyword>
<dbReference type="InterPro" id="IPR055344">
    <property type="entry name" value="SecD_SecF_C_bact"/>
</dbReference>
<feature type="transmembrane region" description="Helical" evidence="9">
    <location>
        <begin position="296"/>
        <end position="320"/>
    </location>
</feature>
<protein>
    <recommendedName>
        <fullName evidence="9">Protein translocase subunit SecD</fullName>
    </recommendedName>
</protein>
<feature type="transmembrane region" description="Helical" evidence="9">
    <location>
        <begin position="270"/>
        <end position="290"/>
    </location>
</feature>
<name>B1I4K5_DESAP</name>
<feature type="domain" description="Protein export membrane protein SecD/SecF C-terminal" evidence="10">
    <location>
        <begin position="226"/>
        <end position="390"/>
    </location>
</feature>
<feature type="transmembrane region" description="Helical" evidence="9">
    <location>
        <begin position="369"/>
        <end position="388"/>
    </location>
</feature>
<organism evidence="13 14">
    <name type="scientific">Desulforudis audaxviator (strain MP104C)</name>
    <dbReference type="NCBI Taxonomy" id="477974"/>
    <lineage>
        <taxon>Bacteria</taxon>
        <taxon>Bacillati</taxon>
        <taxon>Bacillota</taxon>
        <taxon>Clostridia</taxon>
        <taxon>Thermoanaerobacterales</taxon>
        <taxon>Candidatus Desulforudaceae</taxon>
        <taxon>Candidatus Desulforudis</taxon>
    </lineage>
</organism>
<dbReference type="NCBIfam" id="TIGR01129">
    <property type="entry name" value="secD"/>
    <property type="match status" value="1"/>
</dbReference>
<dbReference type="InterPro" id="IPR022813">
    <property type="entry name" value="SecD/SecF_arch_bac"/>
</dbReference>
<dbReference type="GO" id="GO:0043952">
    <property type="term" value="P:protein transport by the Sec complex"/>
    <property type="evidence" value="ECO:0007669"/>
    <property type="project" value="UniProtKB-UniRule"/>
</dbReference>
<comment type="subcellular location">
    <subcellularLocation>
        <location evidence="1 9">Cell membrane</location>
        <topology evidence="1 9">Multi-pass membrane protein</topology>
    </subcellularLocation>
</comment>
<sequence>MRLGNLLKVAVILVVAAAVSLVSFYPVAGVPWLPLTQDINLGLDLRGGVHVVLEAVDTEDAKATPDAVQRSIGMLEERINQFGVTEPVIQQQGTNRIIVEIAGVDDPDAVVRDLIRPAYLEFRTEDGTTVLTGADLSDAREAINPNTREPEVNLTWNPEGAKTFAEVTAAHVGRRLGIYLDGHMLQNPEIKQPIPDGKAVITGYESLQEANRVAVLLRSGALPVKLDIMEKRTVGPQLGADSLERSVTAGAIGFGAILLFMVLYYRLPGLVSAVSLVVYATLVLLVLAAFNATLTLAGIFGFLLSLGIAIDANIIIFERLKEELRTGRSLRSAVDAGFKRAFVAILDANVTTLIAAVILYVFAPVMIKGFALTLGIGILISMFTGLVLTKWMLHLLAGSGMVNSPRLYLK</sequence>
<keyword evidence="3 9" id="KW-1003">Cell membrane</keyword>
<evidence type="ECO:0000313" key="14">
    <source>
        <dbReference type="Proteomes" id="UP000008544"/>
    </source>
</evidence>
<dbReference type="InterPro" id="IPR054384">
    <property type="entry name" value="SecDF_P1_head"/>
</dbReference>
<keyword evidence="2 9" id="KW-0813">Transport</keyword>
<dbReference type="InterPro" id="IPR005791">
    <property type="entry name" value="SecD"/>
</dbReference>
<dbReference type="InterPro" id="IPR048634">
    <property type="entry name" value="SecD_SecF_C"/>
</dbReference>
<comment type="subunit">
    <text evidence="9">Forms a complex with SecF. Part of the essential Sec protein translocation apparatus which comprises SecA, SecYEG and auxiliary proteins SecDF. Other proteins may also be involved.</text>
</comment>
<dbReference type="InterPro" id="IPR048631">
    <property type="entry name" value="SecD_1st"/>
</dbReference>
<evidence type="ECO:0000313" key="13">
    <source>
        <dbReference type="EMBL" id="ACA59865.1"/>
    </source>
</evidence>
<feature type="domain" description="Protein translocase subunit SecDF P1" evidence="11">
    <location>
        <begin position="68"/>
        <end position="126"/>
    </location>
</feature>
<gene>
    <name evidence="9" type="primary">secD</name>
    <name evidence="13" type="ordered locus">Daud_1356</name>
</gene>
<reference evidence="14" key="1">
    <citation type="submission" date="2007-10" db="EMBL/GenBank/DDBJ databases">
        <title>Complete sequence of chromosome of Desulforudis audaxviator MP104C.</title>
        <authorList>
            <person name="Copeland A."/>
            <person name="Lucas S."/>
            <person name="Lapidus A."/>
            <person name="Barry K."/>
            <person name="Glavina del Rio T."/>
            <person name="Dalin E."/>
            <person name="Tice H."/>
            <person name="Bruce D."/>
            <person name="Pitluck S."/>
            <person name="Lowry S.R."/>
            <person name="Larimer F."/>
            <person name="Land M.L."/>
            <person name="Hauser L."/>
            <person name="Kyrpides N."/>
            <person name="Ivanova N.N."/>
            <person name="Richardson P."/>
        </authorList>
    </citation>
    <scope>NUCLEOTIDE SEQUENCE [LARGE SCALE GENOMIC DNA]</scope>
    <source>
        <strain evidence="14">MP104C</strain>
    </source>
</reference>
<dbReference type="FunFam" id="1.20.1640.10:FF:000004">
    <property type="entry name" value="Protein translocase subunit SecD"/>
    <property type="match status" value="1"/>
</dbReference>